<dbReference type="InterPro" id="IPR005135">
    <property type="entry name" value="Endo/exonuclease/phosphatase"/>
</dbReference>
<evidence type="ECO:0000313" key="2">
    <source>
        <dbReference type="EMBL" id="GLI00799.1"/>
    </source>
</evidence>
<dbReference type="GO" id="GO:0004519">
    <property type="term" value="F:endonuclease activity"/>
    <property type="evidence" value="ECO:0007669"/>
    <property type="project" value="UniProtKB-KW"/>
</dbReference>
<proteinExistence type="predicted"/>
<evidence type="ECO:0000313" key="3">
    <source>
        <dbReference type="Proteomes" id="UP001144280"/>
    </source>
</evidence>
<dbReference type="InterPro" id="IPR051916">
    <property type="entry name" value="GPI-anchor_lipid_remodeler"/>
</dbReference>
<dbReference type="PANTHER" id="PTHR14859">
    <property type="entry name" value="CALCOFLUOR WHITE HYPERSENSITIVE PROTEIN PRECURSOR"/>
    <property type="match status" value="1"/>
</dbReference>
<sequence length="263" mass="28516">MRVATLNIWHDRGPWPERLPLIRHELARLKPDAIGLQEVLRDVSAPPTVDTCQALAIAHGLGYHVAYAPAAPRDERSGVWQGRIWQGNAVLSPWPIRTRHVVPLPGADEAEPRALLYALVQTPLGDLPAFVTHLAWEPHHAPLRLRQAAYVAAHVDALSPPGALPAVLLGDFNAEPDSVEMKYLCDAGFADAWGDAAPGYTFDETNDYARAAGEASCRIDYILVRGSAATPLDTRLAFTTPDRSGAAPVWPSDHFGVVTDLAL</sequence>
<dbReference type="PANTHER" id="PTHR14859:SF16">
    <property type="entry name" value="ENDONUCLEASE_EXONUCLEASE_PHOSPHATASE DOMAIN-CONTAINING PROTEIN"/>
    <property type="match status" value="1"/>
</dbReference>
<dbReference type="Gene3D" id="3.60.10.10">
    <property type="entry name" value="Endonuclease/exonuclease/phosphatase"/>
    <property type="match status" value="1"/>
</dbReference>
<dbReference type="Proteomes" id="UP001144280">
    <property type="component" value="Unassembled WGS sequence"/>
</dbReference>
<gene>
    <name evidence="2" type="ORF">Pa4123_60750</name>
</gene>
<dbReference type="EMBL" id="BSDI01000036">
    <property type="protein sequence ID" value="GLI00799.1"/>
    <property type="molecule type" value="Genomic_DNA"/>
</dbReference>
<organism evidence="2 3">
    <name type="scientific">Phytohabitans aurantiacus</name>
    <dbReference type="NCBI Taxonomy" id="3016789"/>
    <lineage>
        <taxon>Bacteria</taxon>
        <taxon>Bacillati</taxon>
        <taxon>Actinomycetota</taxon>
        <taxon>Actinomycetes</taxon>
        <taxon>Micromonosporales</taxon>
        <taxon>Micromonosporaceae</taxon>
    </lineage>
</organism>
<evidence type="ECO:0000259" key="1">
    <source>
        <dbReference type="Pfam" id="PF03372"/>
    </source>
</evidence>
<dbReference type="SUPFAM" id="SSF56219">
    <property type="entry name" value="DNase I-like"/>
    <property type="match status" value="1"/>
</dbReference>
<dbReference type="InterPro" id="IPR036691">
    <property type="entry name" value="Endo/exonu/phosph_ase_sf"/>
</dbReference>
<keyword evidence="2" id="KW-0378">Hydrolase</keyword>
<reference evidence="2" key="1">
    <citation type="submission" date="2022-12" db="EMBL/GenBank/DDBJ databases">
        <title>New Phytohabitans aurantiacus sp. RD004123 nov., an actinomycete isolated from soil.</title>
        <authorList>
            <person name="Triningsih D.W."/>
            <person name="Harunari E."/>
            <person name="Igarashi Y."/>
        </authorList>
    </citation>
    <scope>NUCLEOTIDE SEQUENCE</scope>
    <source>
        <strain evidence="2">RD004123</strain>
    </source>
</reference>
<feature type="domain" description="Endonuclease/exonuclease/phosphatase" evidence="1">
    <location>
        <begin position="4"/>
        <end position="254"/>
    </location>
</feature>
<comment type="caution">
    <text evidence="2">The sequence shown here is derived from an EMBL/GenBank/DDBJ whole genome shotgun (WGS) entry which is preliminary data.</text>
</comment>
<keyword evidence="2" id="KW-0540">Nuclease</keyword>
<dbReference type="Pfam" id="PF03372">
    <property type="entry name" value="Exo_endo_phos"/>
    <property type="match status" value="1"/>
</dbReference>
<protein>
    <submittedName>
        <fullName evidence="2">Endonuclease</fullName>
    </submittedName>
</protein>
<keyword evidence="2" id="KW-0255">Endonuclease</keyword>
<dbReference type="RefSeq" id="WP_281901354.1">
    <property type="nucleotide sequence ID" value="NZ_BSDI01000036.1"/>
</dbReference>
<keyword evidence="3" id="KW-1185">Reference proteome</keyword>
<accession>A0ABQ5R1X9</accession>
<name>A0ABQ5R1X9_9ACTN</name>